<organism evidence="1">
    <name type="scientific">Ophidiomyces ophidiicola</name>
    <dbReference type="NCBI Taxonomy" id="1387563"/>
    <lineage>
        <taxon>Eukaryota</taxon>
        <taxon>Fungi</taxon>
        <taxon>Dikarya</taxon>
        <taxon>Ascomycota</taxon>
        <taxon>Pezizomycotina</taxon>
        <taxon>Eurotiomycetes</taxon>
        <taxon>Eurotiomycetidae</taxon>
        <taxon>Onygenales</taxon>
        <taxon>Onygenaceae</taxon>
        <taxon>Ophidiomyces</taxon>
    </lineage>
</organism>
<accession>A0ACB8UQL9</accession>
<proteinExistence type="predicted"/>
<sequence length="371" mass="40793">MAPLSKEIVTDSDSTGGDSSSSSESEEESISKSNTTKSTSTVKSKSKPDPAPKPSSASSSDSESEVEEVTASKKNLQKRVTIDEEASIIPIPAKPFYPPDGFQPAQNSSIPPSKLTDAFSDLTGKQIWHITAPSAVPVSAIKQLALDAVATGEPILTHKDVSYRLREDQIGADKTKSFLLPDKNGKGYRRQRMDVVQTFHIEQVVDTAGQGSKSDIKAMKKKTKPLPSQPEDLRMRYTPFGSSVVEGNHETLPDDSHTFKVPIGASHTDEEVQTKKKRKHVDIDNTKESRNGVDVPAQAEGKSPRKKSKKDHSQDDHGRQKLESKDSSDIRGRPEKSGDQSSSKKHRDETSQERRARREERKRKKSEKGPA</sequence>
<name>A0ACB8UQL9_9EURO</name>
<gene>
    <name evidence="1" type="ORF">LOY88_005761</name>
</gene>
<protein>
    <submittedName>
        <fullName evidence="1">Uncharacterized protein</fullName>
    </submittedName>
</protein>
<comment type="caution">
    <text evidence="1">The sequence shown here is derived from an EMBL/GenBank/DDBJ whole genome shotgun (WGS) entry which is preliminary data.</text>
</comment>
<reference evidence="1" key="1">
    <citation type="journal article" date="2022" name="bioRxiv">
        <title>Population genetic analysis of Ophidiomyces ophidiicola, the causative agent of snake fungal disease, indicates recent introductions to the USA.</title>
        <authorList>
            <person name="Ladner J.T."/>
            <person name="Palmer J.M."/>
            <person name="Ettinger C.L."/>
            <person name="Stajich J.E."/>
            <person name="Farrell T.M."/>
            <person name="Glorioso B.M."/>
            <person name="Lawson B."/>
            <person name="Price S.J."/>
            <person name="Stengle A.G."/>
            <person name="Grear D.A."/>
            <person name="Lorch J.M."/>
        </authorList>
    </citation>
    <scope>NUCLEOTIDE SEQUENCE</scope>
    <source>
        <strain evidence="1">NWHC 24266-5</strain>
    </source>
</reference>
<evidence type="ECO:0000313" key="1">
    <source>
        <dbReference type="EMBL" id="KAI2382716.1"/>
    </source>
</evidence>
<dbReference type="EMBL" id="JALBCA010000111">
    <property type="protein sequence ID" value="KAI2382716.1"/>
    <property type="molecule type" value="Genomic_DNA"/>
</dbReference>